<comment type="caution">
    <text evidence="1">The sequence shown here is derived from an EMBL/GenBank/DDBJ whole genome shotgun (WGS) entry which is preliminary data.</text>
</comment>
<proteinExistence type="predicted"/>
<evidence type="ECO:0000313" key="1">
    <source>
        <dbReference type="EMBL" id="KAF3847608.1"/>
    </source>
</evidence>
<organism evidence="1 2">
    <name type="scientific">Dissostichus mawsoni</name>
    <name type="common">Antarctic cod</name>
    <dbReference type="NCBI Taxonomy" id="36200"/>
    <lineage>
        <taxon>Eukaryota</taxon>
        <taxon>Metazoa</taxon>
        <taxon>Chordata</taxon>
        <taxon>Craniata</taxon>
        <taxon>Vertebrata</taxon>
        <taxon>Euteleostomi</taxon>
        <taxon>Actinopterygii</taxon>
        <taxon>Neopterygii</taxon>
        <taxon>Teleostei</taxon>
        <taxon>Neoteleostei</taxon>
        <taxon>Acanthomorphata</taxon>
        <taxon>Eupercaria</taxon>
        <taxon>Perciformes</taxon>
        <taxon>Notothenioidei</taxon>
        <taxon>Nototheniidae</taxon>
        <taxon>Dissostichus</taxon>
    </lineage>
</organism>
<dbReference type="EMBL" id="JAAKFY010000013">
    <property type="protein sequence ID" value="KAF3847608.1"/>
    <property type="molecule type" value="Genomic_DNA"/>
</dbReference>
<sequence>MSNLLKRSQPETLFRLSSLCAVSVVLQVPASPGERGNPSAVLTVSPVLREKFFRVLMLLRGHVAQ</sequence>
<dbReference type="Proteomes" id="UP000518266">
    <property type="component" value="Unassembled WGS sequence"/>
</dbReference>
<accession>A0A7J5YH53</accession>
<protein>
    <submittedName>
        <fullName evidence="1">Uncharacterized protein</fullName>
    </submittedName>
</protein>
<dbReference type="AlphaFoldDB" id="A0A7J5YH53"/>
<gene>
    <name evidence="1" type="ORF">F7725_020636</name>
</gene>
<keyword evidence="2" id="KW-1185">Reference proteome</keyword>
<evidence type="ECO:0000313" key="2">
    <source>
        <dbReference type="Proteomes" id="UP000518266"/>
    </source>
</evidence>
<reference evidence="1 2" key="1">
    <citation type="submission" date="2020-03" db="EMBL/GenBank/DDBJ databases">
        <title>Dissostichus mawsoni Genome sequencing and assembly.</title>
        <authorList>
            <person name="Park H."/>
        </authorList>
    </citation>
    <scope>NUCLEOTIDE SEQUENCE [LARGE SCALE GENOMIC DNA]</scope>
    <source>
        <strain evidence="1">DM0001</strain>
        <tissue evidence="1">Muscle</tissue>
    </source>
</reference>
<name>A0A7J5YH53_DISMA</name>